<keyword evidence="4 8" id="KW-0812">Transmembrane</keyword>
<evidence type="ECO:0000313" key="14">
    <source>
        <dbReference type="Proteomes" id="UP000199041"/>
    </source>
</evidence>
<organism evidence="13 14">
    <name type="scientific">Arachidicoccus rhizosphaerae</name>
    <dbReference type="NCBI Taxonomy" id="551991"/>
    <lineage>
        <taxon>Bacteria</taxon>
        <taxon>Pseudomonadati</taxon>
        <taxon>Bacteroidota</taxon>
        <taxon>Chitinophagia</taxon>
        <taxon>Chitinophagales</taxon>
        <taxon>Chitinophagaceae</taxon>
        <taxon>Arachidicoccus</taxon>
    </lineage>
</organism>
<dbReference type="Pfam" id="PF00593">
    <property type="entry name" value="TonB_dep_Rec_b-barrel"/>
    <property type="match status" value="1"/>
</dbReference>
<dbReference type="SUPFAM" id="SSF49464">
    <property type="entry name" value="Carboxypeptidase regulatory domain-like"/>
    <property type="match status" value="1"/>
</dbReference>
<dbReference type="InterPro" id="IPR037066">
    <property type="entry name" value="Plug_dom_sf"/>
</dbReference>
<dbReference type="STRING" id="551991.SAMN05192529_101424"/>
<keyword evidence="3 8" id="KW-1134">Transmembrane beta strand</keyword>
<dbReference type="Gene3D" id="2.170.130.10">
    <property type="entry name" value="TonB-dependent receptor, plug domain"/>
    <property type="match status" value="1"/>
</dbReference>
<evidence type="ECO:0000256" key="8">
    <source>
        <dbReference type="PROSITE-ProRule" id="PRU01360"/>
    </source>
</evidence>
<dbReference type="InterPro" id="IPR023996">
    <property type="entry name" value="TonB-dep_OMP_SusC/RagA"/>
</dbReference>
<dbReference type="Gene3D" id="3.55.50.30">
    <property type="match status" value="1"/>
</dbReference>
<name>A0A1H3VSP0_9BACT</name>
<dbReference type="GO" id="GO:0009279">
    <property type="term" value="C:cell outer membrane"/>
    <property type="evidence" value="ECO:0007669"/>
    <property type="project" value="UniProtKB-SubCell"/>
</dbReference>
<dbReference type="Gene3D" id="2.40.170.20">
    <property type="entry name" value="TonB-dependent receptor, beta-barrel domain"/>
    <property type="match status" value="1"/>
</dbReference>
<dbReference type="Pfam" id="PF07715">
    <property type="entry name" value="Plug"/>
    <property type="match status" value="1"/>
</dbReference>
<dbReference type="InterPro" id="IPR008969">
    <property type="entry name" value="CarboxyPept-like_regulatory"/>
</dbReference>
<accession>A0A1H3VSP0</accession>
<feature type="domain" description="TonB-dependent receptor plug" evidence="12">
    <location>
        <begin position="259"/>
        <end position="379"/>
    </location>
</feature>
<reference evidence="13 14" key="1">
    <citation type="submission" date="2016-10" db="EMBL/GenBank/DDBJ databases">
        <authorList>
            <person name="de Groot N.N."/>
        </authorList>
    </citation>
    <scope>NUCLEOTIDE SEQUENCE [LARGE SCALE GENOMIC DNA]</scope>
    <source>
        <strain evidence="13 14">Vu-144</strain>
    </source>
</reference>
<evidence type="ECO:0000259" key="12">
    <source>
        <dbReference type="Pfam" id="PF07715"/>
    </source>
</evidence>
<evidence type="ECO:0000256" key="2">
    <source>
        <dbReference type="ARBA" id="ARBA00022448"/>
    </source>
</evidence>
<dbReference type="AlphaFoldDB" id="A0A1H3VSP0"/>
<keyword evidence="14" id="KW-1185">Reference proteome</keyword>
<evidence type="ECO:0000256" key="1">
    <source>
        <dbReference type="ARBA" id="ARBA00004571"/>
    </source>
</evidence>
<feature type="transmembrane region" description="Helical" evidence="10">
    <location>
        <begin position="26"/>
        <end position="45"/>
    </location>
</feature>
<comment type="subcellular location">
    <subcellularLocation>
        <location evidence="1 8">Cell outer membrane</location>
        <topology evidence="1 8">Multi-pass membrane protein</topology>
    </subcellularLocation>
</comment>
<evidence type="ECO:0000256" key="3">
    <source>
        <dbReference type="ARBA" id="ARBA00022452"/>
    </source>
</evidence>
<keyword evidence="10" id="KW-1133">Transmembrane helix</keyword>
<comment type="similarity">
    <text evidence="8 9">Belongs to the TonB-dependent receptor family.</text>
</comment>
<evidence type="ECO:0000256" key="6">
    <source>
        <dbReference type="ARBA" id="ARBA00023136"/>
    </source>
</evidence>
<gene>
    <name evidence="13" type="ORF">SAMN05192529_101424</name>
</gene>
<dbReference type="InterPro" id="IPR000531">
    <property type="entry name" value="Beta-barrel_TonB"/>
</dbReference>
<sequence length="1158" mass="130323">MQFSAIRKICEALFAVRFFPPSKRKWLMRFTIMSVMMLLFFVTYANNSKGQRVDEKNITVRFNHAPLKQVFKQLGTISGFNFAYKDADISQVPPVTYMALKESLARVLNDILATRHLNYMQNADNIVIVKRTDTVAPVYAVLVRRDTGMLSVNLNATVLNEQGQPIVGATVIAERFSRGNFSSRSQKTHAFTDNTGSFTMKLAKGRYNFTIVYVGYVQKTVEQDLKEDEAHFTVVITPTESSLEDVKISTGIFAKADKSFTGASTTVTREELQRFGNRNLITSLRNIDPAFNIVDNNSFGSDPNHLPEIQIRGNSSLPNVDQLQDQTRVALNTPLIILDGFESTLEKLLDINSNDVETITILKDASATAIYGSRGSNGVVVITTRAPKPGKLRVSYRADLTAELPDLSSYHLLNARDKLDLEYKAGYYNNARAESDLPLKRYYNYLLNQVNRGVNTDWMAIPLRNGIGQRHNIRMEGGDNSFRYSATVGYNDIEGVMKGSYRRTFNGTISLAYTYKNVRIKNNLMITQGSTRNSPYGSFGDYVQLNPYWAPYDSLGNVNKFLGDPGNYDYTGRWSSLPTNPLYNATLNGFDKTSTSEIINQTRLEWILFKNLTAAAQFGITKDVNQSDVFRSAENTAFANYSDVDIFRKGDYSYGITNALRYDGSINLSYTKVFASKHTLFAGMDYNVRQAQNSYYGFKAEGFSNPNFDFISMALQYAKGGKPSGSESLTRSVGLTGNINYIYDNRYFVDGSFRMDGSSQFGSDRKFAPFWSTGIGWNMHNENFLKSSSVVNRLKLRGSVGITGSQNFSSYQSLSTYQYYTDDRYFNWNGAYLLGLGNPDLQWQQATKFDVGTDAEFFNRRLSIRADYYIETTNNLVSSVNLPASNGFTSYIDNIGKLRNKGFEIQATYYILNNTEKGLTWSITGAAVQNLNKVLETSQALKDAQKSIQNATGNPGQLYMEGYSTTAIWVVKSLGIDPSTGKELYLTKDGASTYTWSGDDVVAVGNTEAKVFGNFSTFVRYKNLSVNVSFGYRLGGQQYNQTLIDRVETGSYKYNVDQRVYDDRWQKPGDIAAFKGLLVTTPTYKTSRFVQDENTLNCQNINVQYDIRSKSLYRKLGLEVLSITANMADPFYLSTVRRERGLDYPFSRMFSLTLNATF</sequence>
<evidence type="ECO:0000256" key="10">
    <source>
        <dbReference type="SAM" id="Phobius"/>
    </source>
</evidence>
<dbReference type="InterPro" id="IPR012910">
    <property type="entry name" value="Plug_dom"/>
</dbReference>
<keyword evidence="5 9" id="KW-0798">TonB box</keyword>
<dbReference type="SUPFAM" id="SSF56935">
    <property type="entry name" value="Porins"/>
    <property type="match status" value="1"/>
</dbReference>
<keyword evidence="6 8" id="KW-0472">Membrane</keyword>
<evidence type="ECO:0000256" key="9">
    <source>
        <dbReference type="RuleBase" id="RU003357"/>
    </source>
</evidence>
<keyword evidence="7 8" id="KW-0998">Cell outer membrane</keyword>
<feature type="domain" description="TonB-dependent receptor-like beta-barrel" evidence="11">
    <location>
        <begin position="532"/>
        <end position="1027"/>
    </location>
</feature>
<evidence type="ECO:0000259" key="11">
    <source>
        <dbReference type="Pfam" id="PF00593"/>
    </source>
</evidence>
<dbReference type="PROSITE" id="PS52016">
    <property type="entry name" value="TONB_DEPENDENT_REC_3"/>
    <property type="match status" value="1"/>
</dbReference>
<dbReference type="Gene3D" id="2.60.40.1120">
    <property type="entry name" value="Carboxypeptidase-like, regulatory domain"/>
    <property type="match status" value="1"/>
</dbReference>
<evidence type="ECO:0000256" key="5">
    <source>
        <dbReference type="ARBA" id="ARBA00023077"/>
    </source>
</evidence>
<proteinExistence type="inferred from homology"/>
<dbReference type="NCBIfam" id="TIGR04057">
    <property type="entry name" value="SusC_RagA_signa"/>
    <property type="match status" value="1"/>
</dbReference>
<evidence type="ECO:0000256" key="4">
    <source>
        <dbReference type="ARBA" id="ARBA00022692"/>
    </source>
</evidence>
<dbReference type="Pfam" id="PF13620">
    <property type="entry name" value="CarboxypepD_reg"/>
    <property type="match status" value="1"/>
</dbReference>
<dbReference type="InterPro" id="IPR036942">
    <property type="entry name" value="Beta-barrel_TonB_sf"/>
</dbReference>
<dbReference type="InterPro" id="IPR039426">
    <property type="entry name" value="TonB-dep_rcpt-like"/>
</dbReference>
<dbReference type="EMBL" id="FNQY01000001">
    <property type="protein sequence ID" value="SDZ77833.1"/>
    <property type="molecule type" value="Genomic_DNA"/>
</dbReference>
<evidence type="ECO:0000256" key="7">
    <source>
        <dbReference type="ARBA" id="ARBA00023237"/>
    </source>
</evidence>
<dbReference type="InterPro" id="IPR023997">
    <property type="entry name" value="TonB-dep_OMP_SusC/RagA_CS"/>
</dbReference>
<dbReference type="NCBIfam" id="TIGR04056">
    <property type="entry name" value="OMP_RagA_SusC"/>
    <property type="match status" value="1"/>
</dbReference>
<protein>
    <submittedName>
        <fullName evidence="13">TonB-linked outer membrane protein, SusC/RagA family</fullName>
    </submittedName>
</protein>
<dbReference type="OrthoDB" id="1094723at2"/>
<keyword evidence="2 8" id="KW-0813">Transport</keyword>
<dbReference type="Proteomes" id="UP000199041">
    <property type="component" value="Unassembled WGS sequence"/>
</dbReference>
<evidence type="ECO:0000313" key="13">
    <source>
        <dbReference type="EMBL" id="SDZ77833.1"/>
    </source>
</evidence>